<reference evidence="3" key="2">
    <citation type="submission" date="2023-06" db="EMBL/GenBank/DDBJ databases">
        <authorList>
            <person name="Kobayashi Y."/>
            <person name="Kayamori A."/>
            <person name="Aoki K."/>
            <person name="Shiwa Y."/>
            <person name="Fujita N."/>
            <person name="Sugita T."/>
            <person name="Iwasaki W."/>
            <person name="Tanaka N."/>
            <person name="Takashima M."/>
        </authorList>
    </citation>
    <scope>NUCLEOTIDE SEQUENCE</scope>
    <source>
        <strain evidence="3">HIS016</strain>
    </source>
</reference>
<feature type="region of interest" description="Disordered" evidence="2">
    <location>
        <begin position="1"/>
        <end position="39"/>
    </location>
</feature>
<evidence type="ECO:0000313" key="3">
    <source>
        <dbReference type="EMBL" id="GMK58593.1"/>
    </source>
</evidence>
<accession>A0AAD3TXJ8</accession>
<gene>
    <name evidence="3" type="ORF">CspeluHIS016_0600350</name>
</gene>
<feature type="compositionally biased region" description="Basic and acidic residues" evidence="2">
    <location>
        <begin position="297"/>
        <end position="316"/>
    </location>
</feature>
<feature type="coiled-coil region" evidence="1">
    <location>
        <begin position="166"/>
        <end position="256"/>
    </location>
</feature>
<dbReference type="Proteomes" id="UP001222932">
    <property type="component" value="Unassembled WGS sequence"/>
</dbReference>
<feature type="compositionally biased region" description="Low complexity" evidence="2">
    <location>
        <begin position="287"/>
        <end position="296"/>
    </location>
</feature>
<feature type="region of interest" description="Disordered" evidence="2">
    <location>
        <begin position="347"/>
        <end position="465"/>
    </location>
</feature>
<dbReference type="AlphaFoldDB" id="A0AAD3TXJ8"/>
<proteinExistence type="predicted"/>
<evidence type="ECO:0000256" key="2">
    <source>
        <dbReference type="SAM" id="MobiDB-lite"/>
    </source>
</evidence>
<evidence type="ECO:0000256" key="1">
    <source>
        <dbReference type="SAM" id="Coils"/>
    </source>
</evidence>
<sequence>METPPSRSTRRRLHTGTASVSPSRRSDNGGAPGTPGPTRARIANLEKQVQELVRKYQAEQRKAEANAMEKARLTDEWTDERALLQHQLKVEGARSAALQSQADSVKLRAELNRDEIHLLATVAVQKAALAAADDDWAALEAEMARQTASAQQVTRDHALALAKSRAADLEDVTANKEAQIAALEAQLETANTSLAHQRAAESRARVTSEREGEAVVALEDQLAEKAEAAVALKVELKELKGKLAKLEDAHRILGEKEADARADIKRLGDASSKDAEKGEEVAELRAQLRAAKAAASKQEKAAEAAREETEETKAEYKDILRTLKEKYRAAKAETARLAGVEEELEALKAAPPLKKAPRKKAAPADTPEKLKKKPKAAPDSPDLSVKASKTRKTSPVADESEDEAPTKKARKSKPKALQEAEDNGQSSSPIRKPKAKAKAKATAIPADSDVETPAPAPEKKKKKRILGGAAPAFTWDPILNSGDGVIPSFLSPVSGKGSTGTIPRAGFGALGARSTRF</sequence>
<organism evidence="3 4">
    <name type="scientific">Cutaneotrichosporon spelunceum</name>
    <dbReference type="NCBI Taxonomy" id="1672016"/>
    <lineage>
        <taxon>Eukaryota</taxon>
        <taxon>Fungi</taxon>
        <taxon>Dikarya</taxon>
        <taxon>Basidiomycota</taxon>
        <taxon>Agaricomycotina</taxon>
        <taxon>Tremellomycetes</taxon>
        <taxon>Trichosporonales</taxon>
        <taxon>Trichosporonaceae</taxon>
        <taxon>Cutaneotrichosporon</taxon>
    </lineage>
</organism>
<dbReference type="EMBL" id="BTCM01000006">
    <property type="protein sequence ID" value="GMK58593.1"/>
    <property type="molecule type" value="Genomic_DNA"/>
</dbReference>
<protein>
    <submittedName>
        <fullName evidence="3">Uncharacterized protein</fullName>
    </submittedName>
</protein>
<feature type="region of interest" description="Disordered" evidence="2">
    <location>
        <begin position="287"/>
        <end position="316"/>
    </location>
</feature>
<reference evidence="3" key="1">
    <citation type="journal article" date="2023" name="BMC Genomics">
        <title>Chromosome-level genome assemblies of Cutaneotrichosporon spp. (Trichosporonales, Basidiomycota) reveal imbalanced evolution between nucleotide sequences and chromosome synteny.</title>
        <authorList>
            <person name="Kobayashi Y."/>
            <person name="Kayamori A."/>
            <person name="Aoki K."/>
            <person name="Shiwa Y."/>
            <person name="Matsutani M."/>
            <person name="Fujita N."/>
            <person name="Sugita T."/>
            <person name="Iwasaki W."/>
            <person name="Tanaka N."/>
            <person name="Takashima M."/>
        </authorList>
    </citation>
    <scope>NUCLEOTIDE SEQUENCE</scope>
    <source>
        <strain evidence="3">HIS016</strain>
    </source>
</reference>
<evidence type="ECO:0000313" key="4">
    <source>
        <dbReference type="Proteomes" id="UP001222932"/>
    </source>
</evidence>
<keyword evidence="4" id="KW-1185">Reference proteome</keyword>
<keyword evidence="1" id="KW-0175">Coiled coil</keyword>
<comment type="caution">
    <text evidence="3">The sequence shown here is derived from an EMBL/GenBank/DDBJ whole genome shotgun (WGS) entry which is preliminary data.</text>
</comment>
<feature type="region of interest" description="Disordered" evidence="2">
    <location>
        <begin position="494"/>
        <end position="517"/>
    </location>
</feature>
<name>A0AAD3TXJ8_9TREE</name>